<accession>A0A9W6GE02</accession>
<comment type="caution">
    <text evidence="1">The sequence shown here is derived from an EMBL/GenBank/DDBJ whole genome shotgun (WGS) entry which is preliminary data.</text>
</comment>
<organism evidence="1 2">
    <name type="scientific">Glycomyces algeriensis</name>
    <dbReference type="NCBI Taxonomy" id="256037"/>
    <lineage>
        <taxon>Bacteria</taxon>
        <taxon>Bacillati</taxon>
        <taxon>Actinomycetota</taxon>
        <taxon>Actinomycetes</taxon>
        <taxon>Glycomycetales</taxon>
        <taxon>Glycomycetaceae</taxon>
        <taxon>Glycomyces</taxon>
    </lineage>
</organism>
<dbReference type="Proteomes" id="UP001144313">
    <property type="component" value="Unassembled WGS sequence"/>
</dbReference>
<sequence length="388" mass="42044">MTAVLGEDIGGRVTREQAWPAVIGSLRRTEEAGQRSSEALRRAAAQCDFDGLDSIAQNLAWRIERQTRLIELDPTHTGQAWPALAWTAKAWEAAGGDATELIDELAPGRALADLALEAGYELTWHQRTQAIQNAAHPLPWASAPNSIHHSEAVPVELRNYLDHVATAIAARVDQLSDHATTERPAWTQAFGESPSDETTYDRWRSAIALTAAHRDQIRVEADDPNHPFGPYPETGRAGHRSYWAAASAALAIDVPDALNPRTGLADSVDQHLAQAIALDIYKALPASGREAVQETLANRLGPAWMRFAPDTEIAITQSVPAENLLAALAEHRLLSPEMAAALQITTPYLGSQELQPNEVGQESPSAIAAAHPPMSFAIRRETVTSPRL</sequence>
<protein>
    <submittedName>
        <fullName evidence="1">Uncharacterized protein</fullName>
    </submittedName>
</protein>
<gene>
    <name evidence="1" type="ORF">GALLR39Z86_50110</name>
</gene>
<name>A0A9W6GE02_9ACTN</name>
<proteinExistence type="predicted"/>
<dbReference type="RefSeq" id="WP_270118430.1">
    <property type="nucleotide sequence ID" value="NZ_BAAAOL010000001.1"/>
</dbReference>
<keyword evidence="2" id="KW-1185">Reference proteome</keyword>
<dbReference type="AlphaFoldDB" id="A0A9W6GE02"/>
<reference evidence="1" key="1">
    <citation type="submission" date="2022-12" db="EMBL/GenBank/DDBJ databases">
        <title>Reference genome sequencing for broad-spectrum identification of bacterial and archaeal isolates by mass spectrometry.</title>
        <authorList>
            <person name="Sekiguchi Y."/>
            <person name="Tourlousse D.M."/>
        </authorList>
    </citation>
    <scope>NUCLEOTIDE SEQUENCE</scope>
    <source>
        <strain evidence="1">LLR39Z86</strain>
    </source>
</reference>
<evidence type="ECO:0000313" key="1">
    <source>
        <dbReference type="EMBL" id="GLI45161.1"/>
    </source>
</evidence>
<dbReference type="EMBL" id="BSDT01000001">
    <property type="protein sequence ID" value="GLI45161.1"/>
    <property type="molecule type" value="Genomic_DNA"/>
</dbReference>
<evidence type="ECO:0000313" key="2">
    <source>
        <dbReference type="Proteomes" id="UP001144313"/>
    </source>
</evidence>